<evidence type="ECO:0000313" key="4">
    <source>
        <dbReference type="EMBL" id="SDJ45540.1"/>
    </source>
</evidence>
<dbReference type="Proteomes" id="UP000198917">
    <property type="component" value="Unassembled WGS sequence"/>
</dbReference>
<keyword evidence="1" id="KW-0812">Transmembrane</keyword>
<keyword evidence="1" id="KW-1133">Transmembrane helix</keyword>
<organism evidence="4 5">
    <name type="scientific">Agrobacterium fabrum</name>
    <dbReference type="NCBI Taxonomy" id="1176649"/>
    <lineage>
        <taxon>Bacteria</taxon>
        <taxon>Pseudomonadati</taxon>
        <taxon>Pseudomonadota</taxon>
        <taxon>Alphaproteobacteria</taxon>
        <taxon>Hyphomicrobiales</taxon>
        <taxon>Rhizobiaceae</taxon>
        <taxon>Rhizobium/Agrobacterium group</taxon>
        <taxon>Agrobacterium</taxon>
        <taxon>Agrobacterium tumefaciens complex</taxon>
    </lineage>
</organism>
<name>A0A7Z7BKJ6_9HYPH</name>
<reference evidence="4 5" key="1">
    <citation type="submission" date="2016-10" db="EMBL/GenBank/DDBJ databases">
        <authorList>
            <person name="Varghese N."/>
            <person name="Submissions S."/>
        </authorList>
    </citation>
    <scope>NUCLEOTIDE SEQUENCE [LARGE SCALE GENOMIC DNA]</scope>
    <source>
        <strain evidence="4 5">PDC82</strain>
    </source>
</reference>
<evidence type="ECO:0000259" key="3">
    <source>
        <dbReference type="Pfam" id="PF15420"/>
    </source>
</evidence>
<proteinExistence type="predicted"/>
<feature type="transmembrane region" description="Helical" evidence="1">
    <location>
        <begin position="34"/>
        <end position="57"/>
    </location>
</feature>
<evidence type="ECO:0000313" key="5">
    <source>
        <dbReference type="Proteomes" id="UP000198917"/>
    </source>
</evidence>
<evidence type="ECO:0000256" key="1">
    <source>
        <dbReference type="SAM" id="Phobius"/>
    </source>
</evidence>
<feature type="domain" description="Alpha/beta-hydrolase N-terminal" evidence="3">
    <location>
        <begin position="54"/>
        <end position="261"/>
    </location>
</feature>
<dbReference type="InterPro" id="IPR012037">
    <property type="entry name" value="Alpha/beta-hydrolase_fam"/>
</dbReference>
<dbReference type="AlphaFoldDB" id="A0A7Z7BKJ6"/>
<comment type="caution">
    <text evidence="4">The sequence shown here is derived from an EMBL/GenBank/DDBJ whole genome shotgun (WGS) entry which is preliminary data.</text>
</comment>
<dbReference type="InterPro" id="IPR027787">
    <property type="entry name" value="Alpha/beta-hydrolase_catalytic"/>
</dbReference>
<keyword evidence="1" id="KW-0472">Membrane</keyword>
<feature type="domain" description="Alpha/beta-hydrolase catalytic" evidence="2">
    <location>
        <begin position="278"/>
        <end position="565"/>
    </location>
</feature>
<evidence type="ECO:0000259" key="2">
    <source>
        <dbReference type="Pfam" id="PF10081"/>
    </source>
</evidence>
<feature type="transmembrane region" description="Helical" evidence="1">
    <location>
        <begin position="185"/>
        <end position="206"/>
    </location>
</feature>
<gene>
    <name evidence="4" type="ORF">SAMN05428983_1747</name>
</gene>
<accession>A0A7Z7BKJ6</accession>
<dbReference type="Pfam" id="PF15420">
    <property type="entry name" value="Abhydrolase_9_N"/>
    <property type="match status" value="1"/>
</dbReference>
<feature type="transmembrane region" description="Helical" evidence="1">
    <location>
        <begin position="103"/>
        <end position="123"/>
    </location>
</feature>
<dbReference type="Pfam" id="PF10081">
    <property type="entry name" value="Abhydrolase_9"/>
    <property type="match status" value="1"/>
</dbReference>
<dbReference type="EMBL" id="FNEW01000001">
    <property type="protein sequence ID" value="SDJ45540.1"/>
    <property type="molecule type" value="Genomic_DNA"/>
</dbReference>
<dbReference type="InterPro" id="IPR027788">
    <property type="entry name" value="Alpha/beta-hydrolase_N_dom"/>
</dbReference>
<protein>
    <submittedName>
        <fullName evidence="4">Uncharacterized membrane protein</fullName>
    </submittedName>
</protein>
<sequence length="579" mass="63936">MTAFAPFPAPYYTCAASGGQKGQVKLVKQWVERLFAGLSATGIVFGTVLFCASLTPSLLPRTWLMQGVLCGFSFAIGYMIGVALHAIWAYLELPEPSRHNVRGVRFLIALAAAITAIAFLWQAKDWQNSIRVLMELDPLPSAHPTKTGGLAVLVAALLIGAGRLFQLIRRFFAARSRHFLPRRLANVLGIAAAIVLSWMLLNGLIFDIGLKFADSSLKQVDSLIEPDVPRPADPLKTGSSASLMSWESLGRRGREFVAEGPAGTQISTFTHRPAKEPLRVYAGLNSAATPEERAALALQELKRVGGFERKVLLVVIPTGTGWIDPEALDTVEYLHDGDIASVAVQYSYLSSWIALLTEPDYGVETARALFEAVYGYWTTLPKETRPKLYLHGLSLGSLNSQKSSDLYDVLSDPFQGALWSGPPFSSPTWRMATNGRVEGTPEWLPRFRDSSVIRFANQYTTAHMPGVDWGPMRIVYLQYASDPITFFEAASLYRRPQWMVHHGPDVSTSFRWFPVVTLLQLGLDVAAATTAPMGYGHVYAPEHYIDAWMEVTQPQGWNAEDIQRLKMLFKARRGSTDPA</sequence>
<dbReference type="PIRSF" id="PIRSF007542">
    <property type="entry name" value="UCP007542"/>
    <property type="match status" value="1"/>
</dbReference>
<feature type="transmembrane region" description="Helical" evidence="1">
    <location>
        <begin position="63"/>
        <end position="91"/>
    </location>
</feature>
<feature type="transmembrane region" description="Helical" evidence="1">
    <location>
        <begin position="143"/>
        <end position="165"/>
    </location>
</feature>